<proteinExistence type="inferred from homology"/>
<dbReference type="GO" id="GO:0005524">
    <property type="term" value="F:ATP binding"/>
    <property type="evidence" value="ECO:0007669"/>
    <property type="project" value="UniProtKB-UniRule"/>
</dbReference>
<dbReference type="PRINTS" id="PR01045">
    <property type="entry name" value="TRNASYNTHGB"/>
</dbReference>
<accession>A0A2M7SBR0</accession>
<evidence type="ECO:0000256" key="5">
    <source>
        <dbReference type="ARBA" id="ARBA00022741"/>
    </source>
</evidence>
<comment type="catalytic activity">
    <reaction evidence="9 10">
        <text>tRNA(Gly) + glycine + ATP = glycyl-tRNA(Gly) + AMP + diphosphate</text>
        <dbReference type="Rhea" id="RHEA:16013"/>
        <dbReference type="Rhea" id="RHEA-COMP:9664"/>
        <dbReference type="Rhea" id="RHEA-COMP:9683"/>
        <dbReference type="ChEBI" id="CHEBI:30616"/>
        <dbReference type="ChEBI" id="CHEBI:33019"/>
        <dbReference type="ChEBI" id="CHEBI:57305"/>
        <dbReference type="ChEBI" id="CHEBI:78442"/>
        <dbReference type="ChEBI" id="CHEBI:78522"/>
        <dbReference type="ChEBI" id="CHEBI:456215"/>
        <dbReference type="EC" id="6.1.1.14"/>
    </reaction>
</comment>
<dbReference type="Pfam" id="PF02092">
    <property type="entry name" value="tRNA_synt_2f"/>
    <property type="match status" value="1"/>
</dbReference>
<reference evidence="13" key="1">
    <citation type="submission" date="2017-09" db="EMBL/GenBank/DDBJ databases">
        <title>Depth-based differentiation of microbial function through sediment-hosted aquifers and enrichment of novel symbionts in the deep terrestrial subsurface.</title>
        <authorList>
            <person name="Probst A.J."/>
            <person name="Ladd B."/>
            <person name="Jarett J.K."/>
            <person name="Geller-Mcgrath D.E."/>
            <person name="Sieber C.M.K."/>
            <person name="Emerson J.B."/>
            <person name="Anantharaman K."/>
            <person name="Thomas B.C."/>
            <person name="Malmstrom R."/>
            <person name="Stieglmeier M."/>
            <person name="Klingl A."/>
            <person name="Woyke T."/>
            <person name="Ryan C.M."/>
            <person name="Banfield J.F."/>
        </authorList>
    </citation>
    <scope>NUCLEOTIDE SEQUENCE [LARGE SCALE GENOMIC DNA]</scope>
</reference>
<organism evidence="12 13">
    <name type="scientific">Candidatus Desantisbacteria bacterium CG_4_10_14_0_8_um_filter_48_22</name>
    <dbReference type="NCBI Taxonomy" id="1974543"/>
    <lineage>
        <taxon>Bacteria</taxon>
        <taxon>Candidatus Desantisiibacteriota</taxon>
    </lineage>
</organism>
<keyword evidence="4 10" id="KW-0436">Ligase</keyword>
<evidence type="ECO:0000256" key="3">
    <source>
        <dbReference type="ARBA" id="ARBA00022490"/>
    </source>
</evidence>
<keyword evidence="5 10" id="KW-0547">Nucleotide-binding</keyword>
<feature type="domain" description="DALR anticodon binding" evidence="11">
    <location>
        <begin position="633"/>
        <end position="733"/>
    </location>
</feature>
<keyword evidence="7 10" id="KW-0648">Protein biosynthesis</keyword>
<dbReference type="SUPFAM" id="SSF109604">
    <property type="entry name" value="HD-domain/PDEase-like"/>
    <property type="match status" value="1"/>
</dbReference>
<dbReference type="InterPro" id="IPR008909">
    <property type="entry name" value="DALR_anticod-bd"/>
</dbReference>
<evidence type="ECO:0000256" key="10">
    <source>
        <dbReference type="HAMAP-Rule" id="MF_00255"/>
    </source>
</evidence>
<dbReference type="HAMAP" id="MF_00255">
    <property type="entry name" value="Gly_tRNA_synth_beta"/>
    <property type="match status" value="1"/>
</dbReference>
<evidence type="ECO:0000256" key="9">
    <source>
        <dbReference type="ARBA" id="ARBA00047937"/>
    </source>
</evidence>
<sequence length="755" mass="85442">MREDARNYTLGSLNLLRKEIRRRNRVSTCQSVPPRKRWRAGNVSTQKKNLLLEIGCEELPVFHQALIREKFANLDERGFSRLKHGRLMLYTTPRRIVICAEDLAGKTDIYKEKVFGPPKNVAFDKEGKFTPAAIGFAKSRDARAEDLKIERNETRGGGEYVCVEKTSGGTDTKAYLKELLPALIRSIGAIFEKTMRWPQEKELSFSRPVRWILALYGKEIVKFRVFGLDSSNITCGNRLAANRKIKIKEAGIEEFKKTLAKAYVMLDQDVREESIMLQTQKAIECEHTDSVDLAHRKLVAEVAGLVEWPRAVTGVFSKEYLDLPAELVKTCMMGHERFFPVEKNEKLEAKFISVLNNPLKSAEKAIRKGNESVLTARLADAKYFYEHDAKEDLNARFERLKNITFQGKMGSMFDKSLRIKEMASAISSLLGVDAQAAAKISRAAELSKIDIGTRVVSEFPSLQGKMGRIYAKASGEDENTAAAIEEQYTDRPAGIAGAVIGIADRIDNICAFFAQGYKATGSEDPYGARRDAQGLIEILMRTTQVGSLPINGLVDRELELVSEKSANKNAKSEIMSFIRQRVQTLFKEESIEYDESDAVMETALNINLRTAVERAKVIQQFREREDFKKFIIAFKRVVNILKQAEVKRVNVSTCQRVNEELLKEKEEKILYEIYLKIKDDVKDKIEKNNFKEAMEKLLANLGKPIDDLFDNVMVMTDDNDLKTNRLAILSAIAGLFFLTADFSKIVLSEQEAVKK</sequence>
<dbReference type="GO" id="GO:0004820">
    <property type="term" value="F:glycine-tRNA ligase activity"/>
    <property type="evidence" value="ECO:0007669"/>
    <property type="project" value="UniProtKB-UniRule"/>
</dbReference>
<evidence type="ECO:0000313" key="12">
    <source>
        <dbReference type="EMBL" id="PIZ16977.1"/>
    </source>
</evidence>
<name>A0A2M7SBR0_9BACT</name>
<dbReference type="PROSITE" id="PS50861">
    <property type="entry name" value="AA_TRNA_LIGASE_II_GLYAB"/>
    <property type="match status" value="1"/>
</dbReference>
<dbReference type="PANTHER" id="PTHR30075">
    <property type="entry name" value="GLYCYL-TRNA SYNTHETASE"/>
    <property type="match status" value="1"/>
</dbReference>
<comment type="subunit">
    <text evidence="10">Tetramer of two alpha and two beta subunits.</text>
</comment>
<dbReference type="AlphaFoldDB" id="A0A2M7SBR0"/>
<dbReference type="NCBIfam" id="TIGR00211">
    <property type="entry name" value="glyS"/>
    <property type="match status" value="1"/>
</dbReference>
<dbReference type="Proteomes" id="UP000229307">
    <property type="component" value="Unassembled WGS sequence"/>
</dbReference>
<evidence type="ECO:0000259" key="11">
    <source>
        <dbReference type="Pfam" id="PF05746"/>
    </source>
</evidence>
<gene>
    <name evidence="10" type="primary">glyS</name>
    <name evidence="12" type="ORF">COY52_05620</name>
</gene>
<dbReference type="InterPro" id="IPR015944">
    <property type="entry name" value="Gly-tRNA-synth_bsu"/>
</dbReference>
<comment type="caution">
    <text evidence="12">The sequence shown here is derived from an EMBL/GenBank/DDBJ whole genome shotgun (WGS) entry which is preliminary data.</text>
</comment>
<dbReference type="GO" id="GO:0006426">
    <property type="term" value="P:glycyl-tRNA aminoacylation"/>
    <property type="evidence" value="ECO:0007669"/>
    <property type="project" value="UniProtKB-UniRule"/>
</dbReference>
<evidence type="ECO:0000256" key="8">
    <source>
        <dbReference type="ARBA" id="ARBA00023146"/>
    </source>
</evidence>
<evidence type="ECO:0000313" key="13">
    <source>
        <dbReference type="Proteomes" id="UP000229307"/>
    </source>
</evidence>
<dbReference type="GO" id="GO:0006420">
    <property type="term" value="P:arginyl-tRNA aminoacylation"/>
    <property type="evidence" value="ECO:0007669"/>
    <property type="project" value="InterPro"/>
</dbReference>
<dbReference type="GO" id="GO:0005829">
    <property type="term" value="C:cytosol"/>
    <property type="evidence" value="ECO:0007669"/>
    <property type="project" value="TreeGrafter"/>
</dbReference>
<comment type="similarity">
    <text evidence="2 10">Belongs to the class-II aminoacyl-tRNA synthetase family.</text>
</comment>
<keyword evidence="3 10" id="KW-0963">Cytoplasm</keyword>
<comment type="subcellular location">
    <subcellularLocation>
        <location evidence="1 10">Cytoplasm</location>
    </subcellularLocation>
</comment>
<evidence type="ECO:0000256" key="7">
    <source>
        <dbReference type="ARBA" id="ARBA00022917"/>
    </source>
</evidence>
<dbReference type="Pfam" id="PF05746">
    <property type="entry name" value="DALR_1"/>
    <property type="match status" value="1"/>
</dbReference>
<dbReference type="EC" id="6.1.1.14" evidence="10"/>
<protein>
    <recommendedName>
        <fullName evidence="10">Glycine--tRNA ligase beta subunit</fullName>
        <ecNumber evidence="10">6.1.1.14</ecNumber>
    </recommendedName>
    <alternativeName>
        <fullName evidence="10">Glycyl-tRNA synthetase beta subunit</fullName>
        <shortName evidence="10">GlyRS</shortName>
    </alternativeName>
</protein>
<evidence type="ECO:0000256" key="4">
    <source>
        <dbReference type="ARBA" id="ARBA00022598"/>
    </source>
</evidence>
<dbReference type="EMBL" id="PFMR01000151">
    <property type="protein sequence ID" value="PIZ16977.1"/>
    <property type="molecule type" value="Genomic_DNA"/>
</dbReference>
<dbReference type="GO" id="GO:0004814">
    <property type="term" value="F:arginine-tRNA ligase activity"/>
    <property type="evidence" value="ECO:0007669"/>
    <property type="project" value="InterPro"/>
</dbReference>
<dbReference type="InterPro" id="IPR006194">
    <property type="entry name" value="Gly-tRNA-synth_heterodimer"/>
</dbReference>
<evidence type="ECO:0000256" key="1">
    <source>
        <dbReference type="ARBA" id="ARBA00004496"/>
    </source>
</evidence>
<evidence type="ECO:0000256" key="2">
    <source>
        <dbReference type="ARBA" id="ARBA00008226"/>
    </source>
</evidence>
<keyword evidence="6 10" id="KW-0067">ATP-binding</keyword>
<keyword evidence="8 10" id="KW-0030">Aminoacyl-tRNA synthetase</keyword>
<evidence type="ECO:0000256" key="6">
    <source>
        <dbReference type="ARBA" id="ARBA00022840"/>
    </source>
</evidence>
<dbReference type="PANTHER" id="PTHR30075:SF2">
    <property type="entry name" value="GLYCINE--TRNA LIGASE, CHLOROPLASTIC_MITOCHONDRIAL 2"/>
    <property type="match status" value="1"/>
</dbReference>